<organism evidence="8 9">
    <name type="scientific">Aphis glycines</name>
    <name type="common">Soybean aphid</name>
    <dbReference type="NCBI Taxonomy" id="307491"/>
    <lineage>
        <taxon>Eukaryota</taxon>
        <taxon>Metazoa</taxon>
        <taxon>Ecdysozoa</taxon>
        <taxon>Arthropoda</taxon>
        <taxon>Hexapoda</taxon>
        <taxon>Insecta</taxon>
        <taxon>Pterygota</taxon>
        <taxon>Neoptera</taxon>
        <taxon>Paraneoptera</taxon>
        <taxon>Hemiptera</taxon>
        <taxon>Sternorrhyncha</taxon>
        <taxon>Aphidomorpha</taxon>
        <taxon>Aphidoidea</taxon>
        <taxon>Aphididae</taxon>
        <taxon>Aphidini</taxon>
        <taxon>Aphis</taxon>
        <taxon>Aphis</taxon>
    </lineage>
</organism>
<dbReference type="GO" id="GO:0032034">
    <property type="term" value="F:myosin II head/neck binding"/>
    <property type="evidence" value="ECO:0007669"/>
    <property type="project" value="TreeGrafter"/>
</dbReference>
<dbReference type="Proteomes" id="UP000475862">
    <property type="component" value="Unassembled WGS sequence"/>
</dbReference>
<comment type="caution">
    <text evidence="8">The sequence shown here is derived from an EMBL/GenBank/DDBJ whole genome shotgun (WGS) entry which is preliminary data.</text>
</comment>
<dbReference type="GO" id="GO:0051893">
    <property type="term" value="P:regulation of focal adhesion assembly"/>
    <property type="evidence" value="ECO:0007669"/>
    <property type="project" value="TreeGrafter"/>
</dbReference>
<dbReference type="OrthoDB" id="15627at2759"/>
<feature type="region of interest" description="Disordered" evidence="6">
    <location>
        <begin position="112"/>
        <end position="142"/>
    </location>
</feature>
<evidence type="ECO:0000313" key="8">
    <source>
        <dbReference type="EMBL" id="KAE9541334.1"/>
    </source>
</evidence>
<feature type="region of interest" description="Disordered" evidence="6">
    <location>
        <begin position="851"/>
        <end position="882"/>
    </location>
</feature>
<proteinExistence type="predicted"/>
<gene>
    <name evidence="8" type="ORF">AGLY_004579</name>
</gene>
<dbReference type="Pfam" id="PF15949">
    <property type="entry name" value="DUF4757"/>
    <property type="match status" value="1"/>
</dbReference>
<keyword evidence="5" id="KW-0175">Coiled coil</keyword>
<dbReference type="AlphaFoldDB" id="A0A6G0TYZ7"/>
<dbReference type="PROSITE" id="PS50023">
    <property type="entry name" value="LIM_DOMAIN_2"/>
    <property type="match status" value="1"/>
</dbReference>
<sequence>MHIHGDPMMSSMKPAPLQFVKLAPSDLYRSAQDQLNKTAAVVVKPKPKEFDADWQSDLDNWKSNRRKQQEHIIERLVEVKKFETDRLDDGFRKRSKTFNEMIQERGRSGRLRSLPALYQDDDDGNDLSDLGLSTSKKNCVDDYDEDEMQRNHTTEDDHHSNSKDSSAEERVLHQLDFRSKNLAEEDEDVFRGAKEPAAVAVKMATVQTIATVVGPATEPVVVENGYDRAIKDYVDFAESKRTSVAKCEEQTLPCRKPAVAEIRRRMSAPKIEEKVMLLKTRSQSTKDLNSAAGELPKVDIIKRREIFEKICSETKATDVQHNVAARQPSLVKKKFLKESPTSSPPPASVAATVTDVFPEQMVEDIIYSPESPLPETEPSKVVETQDEQQMTYSSEEEILQHRGLAVDSEVESEITAVSTEEEMMTEEEKPIVALEKERVCMVEDEYHHHLEHIRHHQQLSSLSDLVSRHSIDSLDQECGHTAEDPDDGNYPGSCLSAEDSGVHTEDMSSCVSQADDEERSNLQPSPVLLQQLPNVVQQHVDDTYNMVLELTPVNALEPPKEKPPPPPVDAYPDDDSQVQLPLEPAVDILESAKRIKKEMWMKRSSFLGLEEYTNGNSSYEHDLENLKSKPPDLTSFLEEERRLEKLLYNQNKPERQSHDTTRIYENVNSIPSQNVYVDDGGDSESSQYMRDILQVEEQSRCNQLKNKAAQNNIGEKLVKKLKELEEDLNNQECARVGSAHWLPPPTRHSIQDISSAASVANAGPKPPTLDHTQSMPNLEQQQPAHNTSQHHQPEDFTWSSQNGCPRPVQQNVYAKRKPINNQSEKYNYQHWLIQEAEHRRLVDRCNRQVVPPGAIASNQPRSRTRPALPPPPPPAHNKKPLPDSVINTLTQRVQDRLSFNDFHRHDHIASDAAPQESMLSVSGKKKCSHCSVELGRGAAMIIESLQLFYHIECFKCCVCCVQLGDGLMGTDVRVRNKKLHCHNCFSSDDENEGERENKILYQGHPLVLMLQLITLVNTSMQPLDLLDIRLYMLQLIECSRKDTLRIHNEPNSRLGIGMDAETASQL</sequence>
<evidence type="ECO:0000256" key="1">
    <source>
        <dbReference type="ARBA" id="ARBA00022723"/>
    </source>
</evidence>
<feature type="non-terminal residue" evidence="8">
    <location>
        <position position="1066"/>
    </location>
</feature>
<evidence type="ECO:0000256" key="2">
    <source>
        <dbReference type="ARBA" id="ARBA00022833"/>
    </source>
</evidence>
<feature type="region of interest" description="Disordered" evidence="6">
    <location>
        <begin position="477"/>
        <end position="521"/>
    </location>
</feature>
<feature type="region of interest" description="Disordered" evidence="6">
    <location>
        <begin position="150"/>
        <end position="169"/>
    </location>
</feature>
<evidence type="ECO:0000256" key="6">
    <source>
        <dbReference type="SAM" id="MobiDB-lite"/>
    </source>
</evidence>
<dbReference type="CDD" id="cd08368">
    <property type="entry name" value="LIM"/>
    <property type="match status" value="1"/>
</dbReference>
<dbReference type="Gene3D" id="2.10.110.10">
    <property type="entry name" value="Cysteine Rich Protein"/>
    <property type="match status" value="1"/>
</dbReference>
<reference evidence="8 9" key="1">
    <citation type="submission" date="2019-08" db="EMBL/GenBank/DDBJ databases">
        <title>The genome of the soybean aphid Biotype 1, its phylome, world population structure and adaptation to the North American continent.</title>
        <authorList>
            <person name="Giordano R."/>
            <person name="Donthu R.K."/>
            <person name="Hernandez A.G."/>
            <person name="Wright C.L."/>
            <person name="Zimin A.V."/>
        </authorList>
    </citation>
    <scope>NUCLEOTIDE SEQUENCE [LARGE SCALE GENOMIC DNA]</scope>
    <source>
        <tissue evidence="8">Whole aphids</tissue>
    </source>
</reference>
<dbReference type="PANTHER" id="PTHR15551:SF3">
    <property type="entry name" value="LIM AND CALPONIN HOMOLOGY DOMAINS-CONTAINING PROTEIN 1"/>
    <property type="match status" value="1"/>
</dbReference>
<evidence type="ECO:0000256" key="3">
    <source>
        <dbReference type="ARBA" id="ARBA00023038"/>
    </source>
</evidence>
<keyword evidence="2 4" id="KW-0862">Zinc</keyword>
<feature type="domain" description="LIM zinc-binding" evidence="7">
    <location>
        <begin position="925"/>
        <end position="991"/>
    </location>
</feature>
<dbReference type="InterPro" id="IPR001781">
    <property type="entry name" value="Znf_LIM"/>
</dbReference>
<dbReference type="InterPro" id="IPR031865">
    <property type="entry name" value="DUF4757"/>
</dbReference>
<protein>
    <recommendedName>
        <fullName evidence="7">LIM zinc-binding domain-containing protein</fullName>
    </recommendedName>
</protein>
<evidence type="ECO:0000259" key="7">
    <source>
        <dbReference type="PROSITE" id="PS50023"/>
    </source>
</evidence>
<feature type="coiled-coil region" evidence="5">
    <location>
        <begin position="707"/>
        <end position="734"/>
    </location>
</feature>
<feature type="compositionally biased region" description="Polar residues" evidence="6">
    <location>
        <begin position="780"/>
        <end position="790"/>
    </location>
</feature>
<dbReference type="GO" id="GO:0051496">
    <property type="term" value="P:positive regulation of stress fiber assembly"/>
    <property type="evidence" value="ECO:0007669"/>
    <property type="project" value="TreeGrafter"/>
</dbReference>
<accession>A0A6G0TYZ7</accession>
<feature type="compositionally biased region" description="Polar residues" evidence="6">
    <location>
        <begin position="797"/>
        <end position="807"/>
    </location>
</feature>
<dbReference type="EMBL" id="VYZN01000013">
    <property type="protein sequence ID" value="KAE9541334.1"/>
    <property type="molecule type" value="Genomic_DNA"/>
</dbReference>
<evidence type="ECO:0000256" key="4">
    <source>
        <dbReference type="PROSITE-ProRule" id="PRU00125"/>
    </source>
</evidence>
<keyword evidence="3 4" id="KW-0440">LIM domain</keyword>
<dbReference type="GO" id="GO:0001725">
    <property type="term" value="C:stress fiber"/>
    <property type="evidence" value="ECO:0007669"/>
    <property type="project" value="TreeGrafter"/>
</dbReference>
<feature type="region of interest" description="Disordered" evidence="6">
    <location>
        <begin position="780"/>
        <end position="807"/>
    </location>
</feature>
<dbReference type="SMART" id="SM00132">
    <property type="entry name" value="LIM"/>
    <property type="match status" value="1"/>
</dbReference>
<name>A0A6G0TYZ7_APHGL</name>
<dbReference type="PROSITE" id="PS00478">
    <property type="entry name" value="LIM_DOMAIN_1"/>
    <property type="match status" value="1"/>
</dbReference>
<dbReference type="PANTHER" id="PTHR15551">
    <property type="entry name" value="LIM DOMAIN ONLY 7"/>
    <property type="match status" value="1"/>
</dbReference>
<evidence type="ECO:0000256" key="5">
    <source>
        <dbReference type="SAM" id="Coils"/>
    </source>
</evidence>
<evidence type="ECO:0000313" key="9">
    <source>
        <dbReference type="Proteomes" id="UP000475862"/>
    </source>
</evidence>
<keyword evidence="9" id="KW-1185">Reference proteome</keyword>
<dbReference type="GO" id="GO:0046872">
    <property type="term" value="F:metal ion binding"/>
    <property type="evidence" value="ECO:0007669"/>
    <property type="project" value="UniProtKB-KW"/>
</dbReference>
<feature type="region of interest" description="Disordered" evidence="6">
    <location>
        <begin position="554"/>
        <end position="573"/>
    </location>
</feature>
<keyword evidence="1 4" id="KW-0479">Metal-binding</keyword>